<dbReference type="Pfam" id="PF02472">
    <property type="entry name" value="ExbD"/>
    <property type="match status" value="1"/>
</dbReference>
<keyword evidence="4 7" id="KW-0812">Transmembrane</keyword>
<evidence type="ECO:0000313" key="10">
    <source>
        <dbReference type="Proteomes" id="UP001300261"/>
    </source>
</evidence>
<accession>A0ABT3QWW5</accession>
<dbReference type="EMBL" id="JAPEVI010000002">
    <property type="protein sequence ID" value="MCX2721416.1"/>
    <property type="molecule type" value="Genomic_DNA"/>
</dbReference>
<sequence length="126" mass="13608">MHIDYRPARRRRLSMTSLIDIIFLLLLFFMLSSTFTRFGEVEFGNTARGGAGGPAPDVLIVLEEENWTINGIASDPAGAARVLAGFAKKGATSALILPREGASTQTLVEAVGRVRRIDGFTVSIAR</sequence>
<reference evidence="9 10" key="1">
    <citation type="journal article" date="2016" name="Int. J. Syst. Evol. Microbiol.">
        <title>Labrenzia salina sp. nov., isolated from the rhizosphere of the halophyte Arthrocnemum macrostachyum.</title>
        <authorList>
            <person name="Camacho M."/>
            <person name="Redondo-Gomez S."/>
            <person name="Rodriguez-Llorente I."/>
            <person name="Rohde M."/>
            <person name="Sproer C."/>
            <person name="Schumann P."/>
            <person name="Klenk H.P."/>
            <person name="Montero-Calasanz M.D.C."/>
        </authorList>
    </citation>
    <scope>NUCLEOTIDE SEQUENCE [LARGE SCALE GENOMIC DNA]</scope>
    <source>
        <strain evidence="9 10">DSM 29163</strain>
    </source>
</reference>
<evidence type="ECO:0000256" key="1">
    <source>
        <dbReference type="ARBA" id="ARBA00004162"/>
    </source>
</evidence>
<comment type="caution">
    <text evidence="9">The sequence shown here is derived from an EMBL/GenBank/DDBJ whole genome shotgun (WGS) entry which is preliminary data.</text>
</comment>
<evidence type="ECO:0000256" key="6">
    <source>
        <dbReference type="ARBA" id="ARBA00023136"/>
    </source>
</evidence>
<gene>
    <name evidence="9" type="ORF">ON753_03200</name>
</gene>
<evidence type="ECO:0000256" key="3">
    <source>
        <dbReference type="ARBA" id="ARBA00022475"/>
    </source>
</evidence>
<keyword evidence="6 8" id="KW-0472">Membrane</keyword>
<protein>
    <submittedName>
        <fullName evidence="9">Biopolymer transporter ExbD</fullName>
    </submittedName>
</protein>
<dbReference type="RefSeq" id="WP_265961117.1">
    <property type="nucleotide sequence ID" value="NZ_JAPEVI010000002.1"/>
</dbReference>
<proteinExistence type="inferred from homology"/>
<dbReference type="Proteomes" id="UP001300261">
    <property type="component" value="Unassembled WGS sequence"/>
</dbReference>
<evidence type="ECO:0000256" key="8">
    <source>
        <dbReference type="SAM" id="Phobius"/>
    </source>
</evidence>
<evidence type="ECO:0000313" key="9">
    <source>
        <dbReference type="EMBL" id="MCX2721416.1"/>
    </source>
</evidence>
<evidence type="ECO:0000256" key="4">
    <source>
        <dbReference type="ARBA" id="ARBA00022692"/>
    </source>
</evidence>
<keyword evidence="10" id="KW-1185">Reference proteome</keyword>
<keyword evidence="3" id="KW-1003">Cell membrane</keyword>
<comment type="similarity">
    <text evidence="2 7">Belongs to the ExbD/TolR family.</text>
</comment>
<name>A0ABT3QWW5_9HYPH</name>
<evidence type="ECO:0000256" key="5">
    <source>
        <dbReference type="ARBA" id="ARBA00022989"/>
    </source>
</evidence>
<evidence type="ECO:0000256" key="2">
    <source>
        <dbReference type="ARBA" id="ARBA00005811"/>
    </source>
</evidence>
<dbReference type="InterPro" id="IPR003400">
    <property type="entry name" value="ExbD"/>
</dbReference>
<evidence type="ECO:0000256" key="7">
    <source>
        <dbReference type="RuleBase" id="RU003879"/>
    </source>
</evidence>
<keyword evidence="7" id="KW-0653">Protein transport</keyword>
<keyword evidence="7" id="KW-0813">Transport</keyword>
<keyword evidence="5 8" id="KW-1133">Transmembrane helix</keyword>
<comment type="subcellular location">
    <subcellularLocation>
        <location evidence="1">Cell membrane</location>
        <topology evidence="1">Single-pass membrane protein</topology>
    </subcellularLocation>
    <subcellularLocation>
        <location evidence="7">Cell membrane</location>
        <topology evidence="7">Single-pass type II membrane protein</topology>
    </subcellularLocation>
</comment>
<organism evidence="9 10">
    <name type="scientific">Roseibium salinum</name>
    <dbReference type="NCBI Taxonomy" id="1604349"/>
    <lineage>
        <taxon>Bacteria</taxon>
        <taxon>Pseudomonadati</taxon>
        <taxon>Pseudomonadota</taxon>
        <taxon>Alphaproteobacteria</taxon>
        <taxon>Hyphomicrobiales</taxon>
        <taxon>Stappiaceae</taxon>
        <taxon>Roseibium</taxon>
    </lineage>
</organism>
<feature type="transmembrane region" description="Helical" evidence="8">
    <location>
        <begin position="12"/>
        <end position="31"/>
    </location>
</feature>